<comment type="caution">
    <text evidence="1">The sequence shown here is derived from an EMBL/GenBank/DDBJ whole genome shotgun (WGS) entry which is preliminary data.</text>
</comment>
<dbReference type="NCBIfam" id="NF038085">
    <property type="entry name" value="MSMEG_6728_fam"/>
    <property type="match status" value="1"/>
</dbReference>
<keyword evidence="2" id="KW-1185">Reference proteome</keyword>
<sequence length="135" mass="15929">MQTFLPYASFEDSAAVLDNRRLGKQRVEGTQILTILLTPNYRGAWRNHPAVRMWRGYEEALRLYINAVVTEWIGRGYRNSLATYDLTGRPIVFPFWLGDPRLHDSHKSNLLRKDFSYYSQFGWDVPPDLPYYWPV</sequence>
<evidence type="ECO:0000313" key="2">
    <source>
        <dbReference type="Proteomes" id="UP000248806"/>
    </source>
</evidence>
<dbReference type="RefSeq" id="WP_111323591.1">
    <property type="nucleotide sequence ID" value="NZ_BIFX01000001.1"/>
</dbReference>
<organism evidence="1 2">
    <name type="scientific">Thermosporothrix hazakensis</name>
    <dbReference type="NCBI Taxonomy" id="644383"/>
    <lineage>
        <taxon>Bacteria</taxon>
        <taxon>Bacillati</taxon>
        <taxon>Chloroflexota</taxon>
        <taxon>Ktedonobacteria</taxon>
        <taxon>Ktedonobacterales</taxon>
        <taxon>Thermosporotrichaceae</taxon>
        <taxon>Thermosporothrix</taxon>
    </lineage>
</organism>
<accession>A0A326U5A5</accession>
<proteinExistence type="predicted"/>
<dbReference type="EMBL" id="QKUF01000010">
    <property type="protein sequence ID" value="PZW28453.1"/>
    <property type="molecule type" value="Genomic_DNA"/>
</dbReference>
<dbReference type="InterPro" id="IPR004260">
    <property type="entry name" value="Pyr-dimer_DNA_glycosylase"/>
</dbReference>
<dbReference type="Pfam" id="PF03013">
    <property type="entry name" value="Pyr_excise"/>
    <property type="match status" value="1"/>
</dbReference>
<dbReference type="AlphaFoldDB" id="A0A326U5A5"/>
<dbReference type="OrthoDB" id="2389007at2"/>
<evidence type="ECO:0000313" key="1">
    <source>
        <dbReference type="EMBL" id="PZW28453.1"/>
    </source>
</evidence>
<gene>
    <name evidence="1" type="ORF">EI42_03207</name>
</gene>
<protein>
    <submittedName>
        <fullName evidence="1">Uncharacterized protein</fullName>
    </submittedName>
</protein>
<name>A0A326U5A5_THEHA</name>
<reference evidence="1 2" key="1">
    <citation type="submission" date="2018-06" db="EMBL/GenBank/DDBJ databases">
        <title>Genomic Encyclopedia of Archaeal and Bacterial Type Strains, Phase II (KMG-II): from individual species to whole genera.</title>
        <authorList>
            <person name="Goeker M."/>
        </authorList>
    </citation>
    <scope>NUCLEOTIDE SEQUENCE [LARGE SCALE GENOMIC DNA]</scope>
    <source>
        <strain evidence="1 2">ATCC BAA-1881</strain>
    </source>
</reference>
<dbReference type="Proteomes" id="UP000248806">
    <property type="component" value="Unassembled WGS sequence"/>
</dbReference>